<keyword evidence="10" id="KW-0119">Carbohydrate metabolism</keyword>
<reference evidence="13" key="2">
    <citation type="submission" date="2021-09" db="EMBL/GenBank/DDBJ databases">
        <authorList>
            <person name="Gilroy R."/>
        </authorList>
    </citation>
    <scope>NUCLEOTIDE SEQUENCE</scope>
    <source>
        <strain evidence="13">CHK124-7917</strain>
    </source>
</reference>
<keyword evidence="8" id="KW-0067">ATP-binding</keyword>
<keyword evidence="3" id="KW-0808">Transferase</keyword>
<dbReference type="PROSITE" id="PS01125">
    <property type="entry name" value="ROK"/>
    <property type="match status" value="1"/>
</dbReference>
<dbReference type="InterPro" id="IPR051804">
    <property type="entry name" value="Carb_Metab_Reg_Kinase/Isom"/>
</dbReference>
<dbReference type="EMBL" id="DYWQ01000026">
    <property type="protein sequence ID" value="HJF44543.1"/>
    <property type="molecule type" value="Genomic_DNA"/>
</dbReference>
<evidence type="ECO:0000256" key="8">
    <source>
        <dbReference type="ARBA" id="ARBA00022840"/>
    </source>
</evidence>
<dbReference type="RefSeq" id="WP_273447026.1">
    <property type="nucleotide sequence ID" value="NZ_CALUGK010000007.1"/>
</dbReference>
<evidence type="ECO:0000256" key="4">
    <source>
        <dbReference type="ARBA" id="ARBA00022723"/>
    </source>
</evidence>
<keyword evidence="4" id="KW-0479">Metal-binding</keyword>
<dbReference type="InterPro" id="IPR000600">
    <property type="entry name" value="ROK"/>
</dbReference>
<evidence type="ECO:0000256" key="1">
    <source>
        <dbReference type="ARBA" id="ARBA00001946"/>
    </source>
</evidence>
<dbReference type="AlphaFoldDB" id="A0A921KKQ5"/>
<evidence type="ECO:0000256" key="5">
    <source>
        <dbReference type="ARBA" id="ARBA00022741"/>
    </source>
</evidence>
<dbReference type="Proteomes" id="UP000697330">
    <property type="component" value="Unassembled WGS sequence"/>
</dbReference>
<evidence type="ECO:0000256" key="10">
    <source>
        <dbReference type="ARBA" id="ARBA00023277"/>
    </source>
</evidence>
<evidence type="ECO:0000256" key="12">
    <source>
        <dbReference type="ARBA" id="ARBA00048451"/>
    </source>
</evidence>
<evidence type="ECO:0000256" key="6">
    <source>
        <dbReference type="ARBA" id="ARBA00022777"/>
    </source>
</evidence>
<comment type="catalytic activity">
    <reaction evidence="12">
        <text>D-fructose + ATP = D-fructose 6-phosphate + ADP + H(+)</text>
        <dbReference type="Rhea" id="RHEA:16125"/>
        <dbReference type="ChEBI" id="CHEBI:15378"/>
        <dbReference type="ChEBI" id="CHEBI:30616"/>
        <dbReference type="ChEBI" id="CHEBI:37721"/>
        <dbReference type="ChEBI" id="CHEBI:61527"/>
        <dbReference type="ChEBI" id="CHEBI:456216"/>
        <dbReference type="EC" id="2.7.1.4"/>
    </reaction>
</comment>
<keyword evidence="6" id="KW-0418">Kinase</keyword>
<dbReference type="PANTHER" id="PTHR42742:SF3">
    <property type="entry name" value="FRUCTOKINASE"/>
    <property type="match status" value="1"/>
</dbReference>
<sequence>MGERLLGALEAGGTKMVCAVGYGDGTVLESEQIPTTTPNETCAAIVDWFAEKNVEALGIGAFGPTAVNPASPRYGQILETPKTAWRYFDLLATLSGALGIPCGYDTDVNVACLGEATFGCARGLDAVVYLTIGTGVGAGVMIDGKLVHGMLHPEAGHVLVTRDPRETLPADESGCPYHASCLEGLIAGPAIKRRWNGKSAGDMADDAEAMDLLAGYLGQALATYVLCYSPKRIIIGGGVADHTPIVPLARAKTLEALGGYIVTPELEDVDSYIVNNSLEGRQGIMGCLELARRALES</sequence>
<dbReference type="GO" id="GO:0046872">
    <property type="term" value="F:metal ion binding"/>
    <property type="evidence" value="ECO:0007669"/>
    <property type="project" value="UniProtKB-KW"/>
</dbReference>
<keyword evidence="9" id="KW-0460">Magnesium</keyword>
<evidence type="ECO:0000256" key="3">
    <source>
        <dbReference type="ARBA" id="ARBA00022679"/>
    </source>
</evidence>
<dbReference type="GO" id="GO:0005524">
    <property type="term" value="F:ATP binding"/>
    <property type="evidence" value="ECO:0007669"/>
    <property type="project" value="UniProtKB-KW"/>
</dbReference>
<keyword evidence="7" id="KW-0862">Zinc</keyword>
<dbReference type="Pfam" id="PF00480">
    <property type="entry name" value="ROK"/>
    <property type="match status" value="1"/>
</dbReference>
<comment type="similarity">
    <text evidence="2">Belongs to the ROK (NagC/XylR) family.</text>
</comment>
<dbReference type="PANTHER" id="PTHR42742">
    <property type="entry name" value="TRANSCRIPTIONAL REPRESSOR MPRA"/>
    <property type="match status" value="1"/>
</dbReference>
<evidence type="ECO:0000313" key="13">
    <source>
        <dbReference type="EMBL" id="HJF44543.1"/>
    </source>
</evidence>
<accession>A0A921KKQ5</accession>
<evidence type="ECO:0000313" key="14">
    <source>
        <dbReference type="Proteomes" id="UP000697330"/>
    </source>
</evidence>
<comment type="cofactor">
    <cofactor evidence="1">
        <name>Mg(2+)</name>
        <dbReference type="ChEBI" id="CHEBI:18420"/>
    </cofactor>
</comment>
<dbReference type="InterPro" id="IPR049874">
    <property type="entry name" value="ROK_cs"/>
</dbReference>
<comment type="caution">
    <text evidence="13">The sequence shown here is derived from an EMBL/GenBank/DDBJ whole genome shotgun (WGS) entry which is preliminary data.</text>
</comment>
<dbReference type="Gene3D" id="3.30.420.40">
    <property type="match status" value="2"/>
</dbReference>
<evidence type="ECO:0000256" key="7">
    <source>
        <dbReference type="ARBA" id="ARBA00022833"/>
    </source>
</evidence>
<keyword evidence="5" id="KW-0547">Nucleotide-binding</keyword>
<dbReference type="EC" id="2.7.1.4" evidence="11"/>
<name>A0A921KKQ5_9ACTN</name>
<dbReference type="GO" id="GO:0008865">
    <property type="term" value="F:fructokinase activity"/>
    <property type="evidence" value="ECO:0007669"/>
    <property type="project" value="UniProtKB-EC"/>
</dbReference>
<dbReference type="SUPFAM" id="SSF53067">
    <property type="entry name" value="Actin-like ATPase domain"/>
    <property type="match status" value="1"/>
</dbReference>
<protein>
    <recommendedName>
        <fullName evidence="11">fructokinase</fullName>
        <ecNumber evidence="11">2.7.1.4</ecNumber>
    </recommendedName>
</protein>
<proteinExistence type="inferred from homology"/>
<dbReference type="CDD" id="cd24067">
    <property type="entry name" value="ASKHA_NBD_ROK_BsFRK-like"/>
    <property type="match status" value="1"/>
</dbReference>
<evidence type="ECO:0000256" key="9">
    <source>
        <dbReference type="ARBA" id="ARBA00022842"/>
    </source>
</evidence>
<evidence type="ECO:0000256" key="11">
    <source>
        <dbReference type="ARBA" id="ARBA00038887"/>
    </source>
</evidence>
<organism evidence="13 14">
    <name type="scientific">Thermophilibacter provencensis</name>
    <dbReference type="NCBI Taxonomy" id="1852386"/>
    <lineage>
        <taxon>Bacteria</taxon>
        <taxon>Bacillati</taxon>
        <taxon>Actinomycetota</taxon>
        <taxon>Coriobacteriia</taxon>
        <taxon>Coriobacteriales</taxon>
        <taxon>Atopobiaceae</taxon>
        <taxon>Thermophilibacter</taxon>
    </lineage>
</organism>
<dbReference type="InterPro" id="IPR043129">
    <property type="entry name" value="ATPase_NBD"/>
</dbReference>
<evidence type="ECO:0000256" key="2">
    <source>
        <dbReference type="ARBA" id="ARBA00006479"/>
    </source>
</evidence>
<reference evidence="13" key="1">
    <citation type="journal article" date="2021" name="PeerJ">
        <title>Extensive microbial diversity within the chicken gut microbiome revealed by metagenomics and culture.</title>
        <authorList>
            <person name="Gilroy R."/>
            <person name="Ravi A."/>
            <person name="Getino M."/>
            <person name="Pursley I."/>
            <person name="Horton D.L."/>
            <person name="Alikhan N.F."/>
            <person name="Baker D."/>
            <person name="Gharbi K."/>
            <person name="Hall N."/>
            <person name="Watson M."/>
            <person name="Adriaenssens E.M."/>
            <person name="Foster-Nyarko E."/>
            <person name="Jarju S."/>
            <person name="Secka A."/>
            <person name="Antonio M."/>
            <person name="Oren A."/>
            <person name="Chaudhuri R.R."/>
            <person name="La Ragione R."/>
            <person name="Hildebrand F."/>
            <person name="Pallen M.J."/>
        </authorList>
    </citation>
    <scope>NUCLEOTIDE SEQUENCE</scope>
    <source>
        <strain evidence="13">CHK124-7917</strain>
    </source>
</reference>
<dbReference type="FunFam" id="3.30.420.40:FF:000153">
    <property type="entry name" value="Putative fructokinase"/>
    <property type="match status" value="1"/>
</dbReference>
<gene>
    <name evidence="13" type="ORF">K8U72_01985</name>
</gene>